<comment type="caution">
    <text evidence="1">The sequence shown here is derived from an EMBL/GenBank/DDBJ whole genome shotgun (WGS) entry which is preliminary data.</text>
</comment>
<reference evidence="1 2" key="2">
    <citation type="journal article" date="2017" name="Sci. Rep.">
        <title>Ant-infecting Ophiocordyceps genomes reveal a high diversity of potential behavioral manipulation genes and a possible major role for enterotoxins.</title>
        <authorList>
            <person name="de Bekker C."/>
            <person name="Ohm R.A."/>
            <person name="Evans H.C."/>
            <person name="Brachmann A."/>
            <person name="Hughes D.P."/>
        </authorList>
    </citation>
    <scope>NUCLEOTIDE SEQUENCE [LARGE SCALE GENOMIC DNA]</scope>
    <source>
        <strain evidence="1 2">SC16a</strain>
    </source>
</reference>
<reference evidence="1 2" key="1">
    <citation type="journal article" date="2015" name="BMC Genomics">
        <title>Gene expression during zombie ant biting behavior reflects the complexity underlying fungal parasitic behavioral manipulation.</title>
        <authorList>
            <person name="de Bekker C."/>
            <person name="Ohm R.A."/>
            <person name="Loreto R.G."/>
            <person name="Sebastian A."/>
            <person name="Albert I."/>
            <person name="Merrow M."/>
            <person name="Brachmann A."/>
            <person name="Hughes D.P."/>
        </authorList>
    </citation>
    <scope>NUCLEOTIDE SEQUENCE [LARGE SCALE GENOMIC DNA]</scope>
    <source>
        <strain evidence="1 2">SC16a</strain>
    </source>
</reference>
<protein>
    <submittedName>
        <fullName evidence="1">Uncharacterized protein</fullName>
    </submittedName>
</protein>
<organism evidence="1 2">
    <name type="scientific">Ophiocordyceps unilateralis</name>
    <name type="common">Zombie-ant fungus</name>
    <name type="synonym">Torrubia unilateralis</name>
    <dbReference type="NCBI Taxonomy" id="268505"/>
    <lineage>
        <taxon>Eukaryota</taxon>
        <taxon>Fungi</taxon>
        <taxon>Dikarya</taxon>
        <taxon>Ascomycota</taxon>
        <taxon>Pezizomycotina</taxon>
        <taxon>Sordariomycetes</taxon>
        <taxon>Hypocreomycetidae</taxon>
        <taxon>Hypocreales</taxon>
        <taxon>Ophiocordycipitaceae</taxon>
        <taxon>Ophiocordyceps</taxon>
    </lineage>
</organism>
<gene>
    <name evidence="1" type="ORF">XA68_11123</name>
</gene>
<proteinExistence type="predicted"/>
<dbReference type="AlphaFoldDB" id="A0A2A9P280"/>
<sequence>MRAGGGQRSNGSEGGWWAQVLSQWVGGGQRSDSRGAFKTSGSRREKISAKQFLATKSAGGWAATGLPLSFPLSRDEPDARVAPMLSKPPLVLFARLCDTPRLSVSSERAIADDRYNAYDFAPPPHKRLPTRTNRLYNFSTFAESGWAGAKVLCPPFLVCYIGGQV</sequence>
<accession>A0A2A9P280</accession>
<dbReference type="Proteomes" id="UP000037136">
    <property type="component" value="Unassembled WGS sequence"/>
</dbReference>
<dbReference type="EMBL" id="LAZP02001355">
    <property type="protein sequence ID" value="PFH55000.1"/>
    <property type="molecule type" value="Genomic_DNA"/>
</dbReference>
<evidence type="ECO:0000313" key="1">
    <source>
        <dbReference type="EMBL" id="PFH55000.1"/>
    </source>
</evidence>
<name>A0A2A9P280_OPHUN</name>
<keyword evidence="2" id="KW-1185">Reference proteome</keyword>
<evidence type="ECO:0000313" key="2">
    <source>
        <dbReference type="Proteomes" id="UP000037136"/>
    </source>
</evidence>